<comment type="caution">
    <text evidence="2">The sequence shown here is derived from an EMBL/GenBank/DDBJ whole genome shotgun (WGS) entry which is preliminary data.</text>
</comment>
<feature type="transmembrane region" description="Helical" evidence="1">
    <location>
        <begin position="46"/>
        <end position="65"/>
    </location>
</feature>
<evidence type="ECO:0000313" key="3">
    <source>
        <dbReference type="Proteomes" id="UP000627166"/>
    </source>
</evidence>
<feature type="transmembrane region" description="Helical" evidence="1">
    <location>
        <begin position="157"/>
        <end position="182"/>
    </location>
</feature>
<evidence type="ECO:0000313" key="2">
    <source>
        <dbReference type="EMBL" id="MBD8047736.1"/>
    </source>
</evidence>
<dbReference type="EMBL" id="JACSQB010000093">
    <property type="protein sequence ID" value="MBD8047736.1"/>
    <property type="molecule type" value="Genomic_DNA"/>
</dbReference>
<dbReference type="RefSeq" id="WP_191740695.1">
    <property type="nucleotide sequence ID" value="NZ_JACSQB010000093.1"/>
</dbReference>
<feature type="transmembrane region" description="Helical" evidence="1">
    <location>
        <begin position="211"/>
        <end position="232"/>
    </location>
</feature>
<accession>A0ABR8YTY7</accession>
<feature type="transmembrane region" description="Helical" evidence="1">
    <location>
        <begin position="252"/>
        <end position="272"/>
    </location>
</feature>
<proteinExistence type="predicted"/>
<name>A0ABR8YTY7_9CLOT</name>
<evidence type="ECO:0008006" key="4">
    <source>
        <dbReference type="Google" id="ProtNLM"/>
    </source>
</evidence>
<dbReference type="Proteomes" id="UP000627166">
    <property type="component" value="Unassembled WGS sequence"/>
</dbReference>
<evidence type="ECO:0000256" key="1">
    <source>
        <dbReference type="SAM" id="Phobius"/>
    </source>
</evidence>
<feature type="transmembrane region" description="Helical" evidence="1">
    <location>
        <begin position="292"/>
        <end position="309"/>
    </location>
</feature>
<keyword evidence="1" id="KW-0472">Membrane</keyword>
<sequence length="319" mass="36359">MINKYFNKAIYFQDIKALTVYSMIILIIAPRSFSSNNHYKNIISQPMIIPLAAIYIAMITAAFGWGKFKNMRFLSAIPTSKLQMLITKIIAVLTAIWIPLIFDYAIRLLTYFNDVEKYKAINITFHDINLFLLSQLTLAFIVVTIALLFQGLVGNSILALILSFVWVPYSAITPIMLSGLLYNKVKFISEIFAYLLIRPLRFIELLMLKGPLNIICLLLIIIAMWIAIIWLFKNNTVEDYDKAFTVKFSEVVFKICIGIFISIVVMTIIGMILTASKGKGSYINLLTESNKLVINLIGVIVLPISYRIQGRLINRYNNK</sequence>
<feature type="transmembrane region" description="Helical" evidence="1">
    <location>
        <begin position="85"/>
        <end position="109"/>
    </location>
</feature>
<organism evidence="2 3">
    <name type="scientific">Clostridium faecium</name>
    <dbReference type="NCBI Taxonomy" id="2762223"/>
    <lineage>
        <taxon>Bacteria</taxon>
        <taxon>Bacillati</taxon>
        <taxon>Bacillota</taxon>
        <taxon>Clostridia</taxon>
        <taxon>Eubacteriales</taxon>
        <taxon>Clostridiaceae</taxon>
        <taxon>Clostridium</taxon>
    </lineage>
</organism>
<reference evidence="2 3" key="1">
    <citation type="submission" date="2020-08" db="EMBL/GenBank/DDBJ databases">
        <title>A Genomic Blueprint of the Chicken Gut Microbiome.</title>
        <authorList>
            <person name="Gilroy R."/>
            <person name="Ravi A."/>
            <person name="Getino M."/>
            <person name="Pursley I."/>
            <person name="Horton D.L."/>
            <person name="Alikhan N.-F."/>
            <person name="Baker D."/>
            <person name="Gharbi K."/>
            <person name="Hall N."/>
            <person name="Watson M."/>
            <person name="Adriaenssens E.M."/>
            <person name="Foster-Nyarko E."/>
            <person name="Jarju S."/>
            <person name="Secka A."/>
            <person name="Antonio M."/>
            <person name="Oren A."/>
            <person name="Chaudhuri R."/>
            <person name="La Ragione R.M."/>
            <person name="Hildebrand F."/>
            <person name="Pallen M.J."/>
        </authorList>
    </citation>
    <scope>NUCLEOTIDE SEQUENCE [LARGE SCALE GENOMIC DNA]</scope>
    <source>
        <strain evidence="2 3">N37</strain>
    </source>
</reference>
<gene>
    <name evidence="2" type="ORF">H9637_11895</name>
</gene>
<keyword evidence="3" id="KW-1185">Reference proteome</keyword>
<feature type="transmembrane region" description="Helical" evidence="1">
    <location>
        <begin position="130"/>
        <end position="151"/>
    </location>
</feature>
<protein>
    <recommendedName>
        <fullName evidence="4">ABC transporter permease</fullName>
    </recommendedName>
</protein>
<feature type="transmembrane region" description="Helical" evidence="1">
    <location>
        <begin position="15"/>
        <end position="34"/>
    </location>
</feature>
<keyword evidence="1" id="KW-1133">Transmembrane helix</keyword>
<keyword evidence="1" id="KW-0812">Transmembrane</keyword>